<evidence type="ECO:0000256" key="9">
    <source>
        <dbReference type="RuleBase" id="RU366031"/>
    </source>
</evidence>
<dbReference type="EC" id="4.2.1.75" evidence="3 9"/>
<dbReference type="AlphaFoldDB" id="A0A4R1NDX3"/>
<dbReference type="PANTHER" id="PTHR38042:SF1">
    <property type="entry name" value="UROPORPHYRINOGEN-III SYNTHASE, CHLOROPLASTIC"/>
    <property type="match status" value="1"/>
</dbReference>
<evidence type="ECO:0000256" key="1">
    <source>
        <dbReference type="ARBA" id="ARBA00004772"/>
    </source>
</evidence>
<dbReference type="GO" id="GO:0004852">
    <property type="term" value="F:uroporphyrinogen-III synthase activity"/>
    <property type="evidence" value="ECO:0007669"/>
    <property type="project" value="UniProtKB-UniRule"/>
</dbReference>
<reference evidence="11 12" key="1">
    <citation type="submission" date="2019-02" db="EMBL/GenBank/DDBJ databases">
        <title>Investigation of anaerobic lignin degradation for improved lignocellulosic biofuels.</title>
        <authorList>
            <person name="Deangelis K."/>
        </authorList>
    </citation>
    <scope>NUCLEOTIDE SEQUENCE [LARGE SCALE GENOMIC DNA]</scope>
    <source>
        <strain evidence="11 12">159R</strain>
    </source>
</reference>
<evidence type="ECO:0000256" key="4">
    <source>
        <dbReference type="ARBA" id="ARBA00023239"/>
    </source>
</evidence>
<accession>A0A4R1NDX3</accession>
<gene>
    <name evidence="11" type="ORF">EZJ58_3234</name>
</gene>
<dbReference type="Proteomes" id="UP000294555">
    <property type="component" value="Unassembled WGS sequence"/>
</dbReference>
<proteinExistence type="inferred from homology"/>
<name>A0A4R1NDX3_9GAMM</name>
<comment type="caution">
    <text evidence="11">The sequence shown here is derived from an EMBL/GenBank/DDBJ whole genome shotgun (WGS) entry which is preliminary data.</text>
</comment>
<organism evidence="11 12">
    <name type="scientific">Sodalis ligni</name>
    <dbReference type="NCBI Taxonomy" id="2697027"/>
    <lineage>
        <taxon>Bacteria</taxon>
        <taxon>Pseudomonadati</taxon>
        <taxon>Pseudomonadota</taxon>
        <taxon>Gammaproteobacteria</taxon>
        <taxon>Enterobacterales</taxon>
        <taxon>Bruguierivoracaceae</taxon>
        <taxon>Sodalis</taxon>
    </lineage>
</organism>
<dbReference type="CDD" id="cd06578">
    <property type="entry name" value="HemD"/>
    <property type="match status" value="1"/>
</dbReference>
<dbReference type="InterPro" id="IPR036108">
    <property type="entry name" value="4pyrrol_syn_uPrphyn_synt_sf"/>
</dbReference>
<dbReference type="SUPFAM" id="SSF69618">
    <property type="entry name" value="HemD-like"/>
    <property type="match status" value="1"/>
</dbReference>
<comment type="pathway">
    <text evidence="1 9">Porphyrin-containing compound metabolism; protoporphyrin-IX biosynthesis; coproporphyrinogen-III from 5-aminolevulinate: step 3/4.</text>
</comment>
<dbReference type="RefSeq" id="WP_132923809.1">
    <property type="nucleotide sequence ID" value="NZ_SJOI01000001.1"/>
</dbReference>
<dbReference type="InterPro" id="IPR003754">
    <property type="entry name" value="4pyrrol_synth_uPrphyn_synth"/>
</dbReference>
<evidence type="ECO:0000256" key="5">
    <source>
        <dbReference type="ARBA" id="ARBA00023244"/>
    </source>
</evidence>
<dbReference type="GO" id="GO:0006782">
    <property type="term" value="P:protoporphyrinogen IX biosynthetic process"/>
    <property type="evidence" value="ECO:0007669"/>
    <property type="project" value="UniProtKB-UniRule"/>
</dbReference>
<evidence type="ECO:0000256" key="6">
    <source>
        <dbReference type="ARBA" id="ARBA00037589"/>
    </source>
</evidence>
<evidence type="ECO:0000256" key="2">
    <source>
        <dbReference type="ARBA" id="ARBA00008133"/>
    </source>
</evidence>
<evidence type="ECO:0000313" key="12">
    <source>
        <dbReference type="Proteomes" id="UP000294555"/>
    </source>
</evidence>
<dbReference type="Pfam" id="PF02602">
    <property type="entry name" value="HEM4"/>
    <property type="match status" value="1"/>
</dbReference>
<comment type="similarity">
    <text evidence="2 9">Belongs to the uroporphyrinogen-III synthase family.</text>
</comment>
<evidence type="ECO:0000256" key="3">
    <source>
        <dbReference type="ARBA" id="ARBA00013109"/>
    </source>
</evidence>
<evidence type="ECO:0000313" key="11">
    <source>
        <dbReference type="EMBL" id="TCL05077.1"/>
    </source>
</evidence>
<dbReference type="EMBL" id="SJOI01000001">
    <property type="protein sequence ID" value="TCL05077.1"/>
    <property type="molecule type" value="Genomic_DNA"/>
</dbReference>
<dbReference type="GO" id="GO:0006780">
    <property type="term" value="P:uroporphyrinogen III biosynthetic process"/>
    <property type="evidence" value="ECO:0007669"/>
    <property type="project" value="UniProtKB-UniRule"/>
</dbReference>
<keyword evidence="12" id="KW-1185">Reference proteome</keyword>
<dbReference type="NCBIfam" id="NF004582">
    <property type="entry name" value="PRK05928.1-1"/>
    <property type="match status" value="1"/>
</dbReference>
<evidence type="ECO:0000259" key="10">
    <source>
        <dbReference type="Pfam" id="PF02602"/>
    </source>
</evidence>
<dbReference type="InterPro" id="IPR039793">
    <property type="entry name" value="UROS/Hem4"/>
</dbReference>
<comment type="function">
    <text evidence="6 9">Catalyzes cyclization of the linear tetrapyrrole, hydroxymethylbilane, to the macrocyclic uroporphyrinogen III.</text>
</comment>
<keyword evidence="4 9" id="KW-0456">Lyase</keyword>
<dbReference type="OrthoDB" id="9787650at2"/>
<evidence type="ECO:0000256" key="8">
    <source>
        <dbReference type="ARBA" id="ARBA00048617"/>
    </source>
</evidence>
<dbReference type="Gene3D" id="3.40.50.10090">
    <property type="match status" value="2"/>
</dbReference>
<sequence>MTILVTRPSPAGEQLVNRLRSRGQSAWHLPLIEFSPGEELALLPSRLEALTAGDMLFAVSKYAIDYAHALLTRQGLAWPPQLNYFAVGRTSGLLLHTLSGLNVDYPRDGESSEHLLDLPALQRVSGRRALILRGNGGREVLEQTLRQRGVDVGYCECYRRSPVSYDGDEQSRRCLQLGINTLIITSGEMLQQFYTLIPAYYRDSWLLACRLIVVSERLGALARQLGWTDIVVADAADNDALMRVLL</sequence>
<protein>
    <recommendedName>
        <fullName evidence="7 9">Uroporphyrinogen-III synthase</fullName>
        <ecNumber evidence="3 9">4.2.1.75</ecNumber>
    </recommendedName>
</protein>
<comment type="catalytic activity">
    <reaction evidence="8 9">
        <text>hydroxymethylbilane = uroporphyrinogen III + H2O</text>
        <dbReference type="Rhea" id="RHEA:18965"/>
        <dbReference type="ChEBI" id="CHEBI:15377"/>
        <dbReference type="ChEBI" id="CHEBI:57308"/>
        <dbReference type="ChEBI" id="CHEBI:57845"/>
        <dbReference type="EC" id="4.2.1.75"/>
    </reaction>
</comment>
<keyword evidence="5 9" id="KW-0627">Porphyrin biosynthesis</keyword>
<dbReference type="UniPathway" id="UPA00251">
    <property type="reaction ID" value="UER00320"/>
</dbReference>
<evidence type="ECO:0000256" key="7">
    <source>
        <dbReference type="ARBA" id="ARBA00040167"/>
    </source>
</evidence>
<dbReference type="PANTHER" id="PTHR38042">
    <property type="entry name" value="UROPORPHYRINOGEN-III SYNTHASE, CHLOROPLASTIC"/>
    <property type="match status" value="1"/>
</dbReference>
<feature type="domain" description="Tetrapyrrole biosynthesis uroporphyrinogen III synthase" evidence="10">
    <location>
        <begin position="14"/>
        <end position="242"/>
    </location>
</feature>